<comment type="catalytic activity">
    <reaction evidence="2">
        <text>Ni(II)-pyridinium-3,5-bisthiocarboxylate mononucleotide = pyridinium-3,5-bisthiocarboxylate mononucleotide + Ni(2+)</text>
        <dbReference type="Rhea" id="RHEA:54784"/>
        <dbReference type="ChEBI" id="CHEBI:49786"/>
        <dbReference type="ChEBI" id="CHEBI:137372"/>
        <dbReference type="ChEBI" id="CHEBI:137373"/>
        <dbReference type="EC" id="4.99.1.12"/>
    </reaction>
</comment>
<keyword evidence="5" id="KW-1185">Reference proteome</keyword>
<name>A0A0B3VIZ2_9FIRM</name>
<dbReference type="STRING" id="1577792.QX51_12155"/>
<dbReference type="AlphaFoldDB" id="A0A0B3VIZ2"/>
<feature type="region of interest" description="Disordered" evidence="3">
    <location>
        <begin position="89"/>
        <end position="128"/>
    </location>
</feature>
<dbReference type="GO" id="GO:0051604">
    <property type="term" value="P:protein maturation"/>
    <property type="evidence" value="ECO:0007669"/>
    <property type="project" value="UniProtKB-UniRule"/>
</dbReference>
<dbReference type="InterPro" id="IPR002822">
    <property type="entry name" value="Ni_insertion"/>
</dbReference>
<sequence>MSNNLYLECYSGISGDMMVASLLDLGASEEVLNKALSSLQVDGFKIAISRVSKNGLDACDFNVILDEKHENHDHDMNYLYGEEEHNHNHEVHDQHHHDHDHNHDHEDHHHNHDHENKHDHDHNHHHEHRGLSDIISIIEKANITNNAKKIAINIFNILGKAEAKAHGVSIDEVHFHEVGAVDSIVDIIAVAVCLDNLQIEEVIVPVLYEGSGFIRCQHGLIPVPVPAVSHIVANNNLKLHLTNTQGELVTPTGAAIVAAIKTNDKLPGEFSIKKIGLGAGKRTYENPSILRAMLIESKDENKDFVVKLESNVDDCSGEALGYVMDRLLQAGARDVHYMPVFMKKNRPAYQLNVICNEEDVTKLENIIFEETTTIGIRKQKMERSILKREIKKVKTSLGEVVIKECYLNSGKRVYPEYDSVIEICKKHDKSYQDVYQIIIKECGEGVNLC</sequence>
<keyword evidence="1 2" id="KW-0533">Nickel</keyword>
<evidence type="ECO:0000313" key="5">
    <source>
        <dbReference type="Proteomes" id="UP000031189"/>
    </source>
</evidence>
<proteinExistence type="inferred from homology"/>
<reference evidence="4 5" key="1">
    <citation type="submission" date="2014-12" db="EMBL/GenBank/DDBJ databases">
        <title>Draft genome sequence of Terrisporobacter sp. 08-306576, isolated from the blood culture of a bacteremia patient.</title>
        <authorList>
            <person name="Lund L.C."/>
            <person name="Sydenham T.V."/>
            <person name="Hogh S.V."/>
            <person name="Skov M.N."/>
            <person name="Kemp M."/>
            <person name="Justesen U.S."/>
        </authorList>
    </citation>
    <scope>NUCLEOTIDE SEQUENCE [LARGE SCALE GENOMIC DNA]</scope>
    <source>
        <strain evidence="4 5">08-306576</strain>
    </source>
</reference>
<comment type="caution">
    <text evidence="4">The sequence shown here is derived from an EMBL/GenBank/DDBJ whole genome shotgun (WGS) entry which is preliminary data.</text>
</comment>
<evidence type="ECO:0000256" key="2">
    <source>
        <dbReference type="HAMAP-Rule" id="MF_01074"/>
    </source>
</evidence>
<gene>
    <name evidence="2" type="primary">larC</name>
    <name evidence="4" type="ORF">QX51_12155</name>
</gene>
<dbReference type="Pfam" id="PF01969">
    <property type="entry name" value="Ni_insertion"/>
    <property type="match status" value="1"/>
</dbReference>
<dbReference type="EC" id="4.99.1.12" evidence="2"/>
<dbReference type="OrthoDB" id="9765625at2"/>
<feature type="compositionally biased region" description="Basic and acidic residues" evidence="3">
    <location>
        <begin position="89"/>
        <end position="124"/>
    </location>
</feature>
<accession>A0A0B3VIZ2</accession>
<dbReference type="PANTHER" id="PTHR36566:SF1">
    <property type="entry name" value="PYRIDINIUM-3,5-BISTHIOCARBOXYLIC ACID MONONUCLEOTIDE NICKEL INSERTION PROTEIN"/>
    <property type="match status" value="1"/>
</dbReference>
<dbReference type="NCBIfam" id="TIGR00299">
    <property type="entry name" value="nickel pincer cofactor biosynthesis protein LarC"/>
    <property type="match status" value="1"/>
</dbReference>
<dbReference type="GO" id="GO:0016151">
    <property type="term" value="F:nickel cation binding"/>
    <property type="evidence" value="ECO:0007669"/>
    <property type="project" value="UniProtKB-UniRule"/>
</dbReference>
<evidence type="ECO:0000256" key="1">
    <source>
        <dbReference type="ARBA" id="ARBA00022596"/>
    </source>
</evidence>
<dbReference type="EMBL" id="JWHR01000109">
    <property type="protein sequence ID" value="KHS56726.1"/>
    <property type="molecule type" value="Genomic_DNA"/>
</dbReference>
<evidence type="ECO:0000256" key="3">
    <source>
        <dbReference type="SAM" id="MobiDB-lite"/>
    </source>
</evidence>
<protein>
    <recommendedName>
        <fullName evidence="2">Pyridinium-3,5-bisthiocarboxylic acid mononucleotide nickel insertion protein</fullName>
        <shortName evidence="2">P2TMN nickel insertion protein</shortName>
        <ecNumber evidence="2">4.99.1.12</ecNumber>
    </recommendedName>
    <alternativeName>
        <fullName evidence="2">Nickel-pincer cofactor biosynthesis protein LarC</fullName>
    </alternativeName>
</protein>
<comment type="similarity">
    <text evidence="2">Belongs to the LarC family.</text>
</comment>
<dbReference type="PANTHER" id="PTHR36566">
    <property type="entry name" value="NICKEL INSERTION PROTEIN-RELATED"/>
    <property type="match status" value="1"/>
</dbReference>
<dbReference type="Gene3D" id="3.30.70.1380">
    <property type="entry name" value="Transcriptional regulatory protein pf0864 domain like"/>
    <property type="match status" value="1"/>
</dbReference>
<evidence type="ECO:0000313" key="4">
    <source>
        <dbReference type="EMBL" id="KHS56726.1"/>
    </source>
</evidence>
<dbReference type="Proteomes" id="UP000031189">
    <property type="component" value="Unassembled WGS sequence"/>
</dbReference>
<organism evidence="4 5">
    <name type="scientific">Terrisporobacter othiniensis</name>
    <dbReference type="NCBI Taxonomy" id="1577792"/>
    <lineage>
        <taxon>Bacteria</taxon>
        <taxon>Bacillati</taxon>
        <taxon>Bacillota</taxon>
        <taxon>Clostridia</taxon>
        <taxon>Peptostreptococcales</taxon>
        <taxon>Peptostreptococcaceae</taxon>
        <taxon>Terrisporobacter</taxon>
    </lineage>
</organism>
<dbReference type="GO" id="GO:0016829">
    <property type="term" value="F:lyase activity"/>
    <property type="evidence" value="ECO:0007669"/>
    <property type="project" value="UniProtKB-UniRule"/>
</dbReference>
<dbReference type="RefSeq" id="WP_039680177.1">
    <property type="nucleotide sequence ID" value="NZ_JWHR01000109.1"/>
</dbReference>
<dbReference type="HAMAP" id="MF_01074">
    <property type="entry name" value="LarC"/>
    <property type="match status" value="1"/>
</dbReference>
<comment type="function">
    <text evidence="2">Involved in the biosynthesis of a nickel-pincer cofactor ((SCS)Ni(II) pincer complex). Binds Ni(2+), and functions in nickel delivery to pyridinium-3,5-bisthiocarboxylic acid mononucleotide (P2TMN), to form the mature cofactor. Is thus probably required for the activation of nickel-pincer cofactor-dependent enzymes.</text>
</comment>
<keyword evidence="2" id="KW-0456">Lyase</keyword>